<name>A0A0K0DEZ7_ANGCA</name>
<reference evidence="3" key="2">
    <citation type="submission" date="2017-02" db="UniProtKB">
        <authorList>
            <consortium name="WormBaseParasite"/>
        </authorList>
    </citation>
    <scope>IDENTIFICATION</scope>
</reference>
<keyword evidence="2" id="KW-1185">Reference proteome</keyword>
<feature type="region of interest" description="Disordered" evidence="1">
    <location>
        <begin position="21"/>
        <end position="69"/>
    </location>
</feature>
<dbReference type="WBParaSite" id="ACAC_0000949001-mRNA-1">
    <property type="protein sequence ID" value="ACAC_0000949001-mRNA-1"/>
    <property type="gene ID" value="ACAC_0000949001"/>
</dbReference>
<accession>A0A0K0DEZ7</accession>
<protein>
    <submittedName>
        <fullName evidence="3">Ufd2P_core domain-containing protein</fullName>
    </submittedName>
</protein>
<dbReference type="Proteomes" id="UP000035642">
    <property type="component" value="Unassembled WGS sequence"/>
</dbReference>
<organism evidence="2 3">
    <name type="scientific">Angiostrongylus cantonensis</name>
    <name type="common">Rat lungworm</name>
    <dbReference type="NCBI Taxonomy" id="6313"/>
    <lineage>
        <taxon>Eukaryota</taxon>
        <taxon>Metazoa</taxon>
        <taxon>Ecdysozoa</taxon>
        <taxon>Nematoda</taxon>
        <taxon>Chromadorea</taxon>
        <taxon>Rhabditida</taxon>
        <taxon>Rhabditina</taxon>
        <taxon>Rhabditomorpha</taxon>
        <taxon>Strongyloidea</taxon>
        <taxon>Metastrongylidae</taxon>
        <taxon>Angiostrongylus</taxon>
    </lineage>
</organism>
<evidence type="ECO:0000256" key="1">
    <source>
        <dbReference type="SAM" id="MobiDB-lite"/>
    </source>
</evidence>
<proteinExistence type="predicted"/>
<feature type="compositionally biased region" description="Acidic residues" evidence="1">
    <location>
        <begin position="24"/>
        <end position="59"/>
    </location>
</feature>
<evidence type="ECO:0000313" key="2">
    <source>
        <dbReference type="Proteomes" id="UP000035642"/>
    </source>
</evidence>
<evidence type="ECO:0000313" key="3">
    <source>
        <dbReference type="WBParaSite" id="ACAC_0000949001-mRNA-1"/>
    </source>
</evidence>
<dbReference type="AlphaFoldDB" id="A0A0K0DEZ7"/>
<sequence>MEYLVEAEALIHNEDRKLFSSCLADDDDDDNDNDDDDDGDDERDGDGDDERDSDGDDGGMDMRSATRSSNVITNRKNSFNYFRVNDFGYIVDFCAKHCRAFQFSMMTSTLRRQRSDLDANEMDDVANDERITRISGSMIAFTGNNHTLFFTLKTHLTQFKHHDSEWLLNESSSLLLALYEFVENA</sequence>
<reference evidence="2" key="1">
    <citation type="submission" date="2012-09" db="EMBL/GenBank/DDBJ databases">
        <authorList>
            <person name="Martin A.A."/>
        </authorList>
    </citation>
    <scope>NUCLEOTIDE SEQUENCE</scope>
</reference>